<feature type="domain" description="Histone chaperone RTT106/FACT complex subunit SPT16-like middle" evidence="4">
    <location>
        <begin position="297"/>
        <end position="405"/>
    </location>
</feature>
<evidence type="ECO:0000259" key="4">
    <source>
        <dbReference type="SMART" id="SM01287"/>
    </source>
</evidence>
<evidence type="ECO:0000256" key="1">
    <source>
        <dbReference type="ARBA" id="ARBA00006159"/>
    </source>
</evidence>
<evidence type="ECO:0000256" key="2">
    <source>
        <dbReference type="ARBA" id="ARBA00025370"/>
    </source>
</evidence>
<dbReference type="Pfam" id="PF08512">
    <property type="entry name" value="Rttp106-like_middle"/>
    <property type="match status" value="1"/>
</dbReference>
<reference evidence="5" key="1">
    <citation type="submission" date="2020-05" db="EMBL/GenBank/DDBJ databases">
        <title>Mycena genomes resolve the evolution of fungal bioluminescence.</title>
        <authorList>
            <person name="Tsai I.J."/>
        </authorList>
    </citation>
    <scope>NUCLEOTIDE SEQUENCE</scope>
    <source>
        <strain evidence="5">CCC161011</strain>
    </source>
</reference>
<comment type="similarity">
    <text evidence="1">Belongs to the RTT106 family.</text>
</comment>
<feature type="region of interest" description="Disordered" evidence="3">
    <location>
        <begin position="406"/>
        <end position="488"/>
    </location>
</feature>
<comment type="caution">
    <text evidence="5">The sequence shown here is derived from an EMBL/GenBank/DDBJ whole genome shotgun (WGS) entry which is preliminary data.</text>
</comment>
<protein>
    <submittedName>
        <fullName evidence="5">Rtt106 domain-containing protein</fullName>
    </submittedName>
</protein>
<dbReference type="SMART" id="SM01287">
    <property type="entry name" value="Rtt106"/>
    <property type="match status" value="1"/>
</dbReference>
<comment type="function">
    <text evidence="2">Component of the FACT complex, a general chromatin factor that acts to reorganize nucleosomes. The FACT complex is involved in multiple processes that require DNA as a template such as mRNA elongation, DNA replication and DNA repair. During transcription elongation the FACT complex acts as a histone chaperone that both destabilizes and restores nucleosomal structure. It facilitates the passage of RNA polymerase II and transcription by promoting the dissociation of one histone H2A-H2B dimer from the nucleosome, then subsequently promotes the reestablishment of the nucleosome following the passage of RNA polymerase II.</text>
</comment>
<dbReference type="GO" id="GO:0031491">
    <property type="term" value="F:nucleosome binding"/>
    <property type="evidence" value="ECO:0007669"/>
    <property type="project" value="TreeGrafter"/>
</dbReference>
<evidence type="ECO:0000313" key="5">
    <source>
        <dbReference type="EMBL" id="KAF7345039.1"/>
    </source>
</evidence>
<evidence type="ECO:0000256" key="3">
    <source>
        <dbReference type="SAM" id="MobiDB-lite"/>
    </source>
</evidence>
<feature type="compositionally biased region" description="Acidic residues" evidence="3">
    <location>
        <begin position="417"/>
        <end position="432"/>
    </location>
</feature>
<dbReference type="PANTHER" id="PTHR45849:SF3">
    <property type="entry name" value="HISTONE CHAPERONE RTT106"/>
    <property type="match status" value="1"/>
</dbReference>
<organism evidence="5 6">
    <name type="scientific">Mycena venus</name>
    <dbReference type="NCBI Taxonomy" id="2733690"/>
    <lineage>
        <taxon>Eukaryota</taxon>
        <taxon>Fungi</taxon>
        <taxon>Dikarya</taxon>
        <taxon>Basidiomycota</taxon>
        <taxon>Agaricomycotina</taxon>
        <taxon>Agaricomycetes</taxon>
        <taxon>Agaricomycetidae</taxon>
        <taxon>Agaricales</taxon>
        <taxon>Marasmiineae</taxon>
        <taxon>Mycenaceae</taxon>
        <taxon>Mycena</taxon>
    </lineage>
</organism>
<keyword evidence="6" id="KW-1185">Reference proteome</keyword>
<feature type="compositionally biased region" description="Acidic residues" evidence="3">
    <location>
        <begin position="442"/>
        <end position="470"/>
    </location>
</feature>
<dbReference type="OrthoDB" id="75754at2759"/>
<dbReference type="AlphaFoldDB" id="A0A8H7CP72"/>
<proteinExistence type="inferred from homology"/>
<dbReference type="InterPro" id="IPR013719">
    <property type="entry name" value="RTT106/SPT16-like_middle_dom"/>
</dbReference>
<dbReference type="InterPro" id="IPR050454">
    <property type="entry name" value="RTT106/SSRP1_HistChap/FACT"/>
</dbReference>
<sequence length="518" mass="55762">MKIGFKSEYGRCPRVLPLTNTIITYYHSLDASLDPRMSAATPYLTAIASTLPKELSESLAVFQTPAGTQVLDTLIRFVSGGDSPDPEAQQKWSEKQREAMAALGVLTKSSTTNGKRQREQDNDSESEAKRQKTDEDGPPLFTLHAISTTSPIRKKVDINVHASSISFLNPSTRAVESSIPLSALTRAFLLPTRGKMKAHWTVVILSSDTPDRGKKPAGQSASPQIIFGLDAAAPAAVKYTTYAGSTPELHTLKPGTPTRDLLVDFIGRMRLPVLEPVPAVFKSACAGIAVSASEGGVPGIEAYRAAKAGTLWFLRDGVLWGESKPCEFWALEDLLNKADGLRVVSATGRTCTVLLTRKSPPEEVAQLDEGEADPGVEVAFSLIDGREQEGINKWVREHRELFGKEKKAGVSAVQVQDDSDEEDGDFEADSESDGGSASGSSSDEDSEDGESGSEEAEDSDGDNMDEDQDEELKVENHPLMRPGAMPRMSRATIDMVAAMVEGDLVGDGEDDGEDELED</sequence>
<feature type="region of interest" description="Disordered" evidence="3">
    <location>
        <begin position="105"/>
        <end position="141"/>
    </location>
</feature>
<dbReference type="Proteomes" id="UP000620124">
    <property type="component" value="Unassembled WGS sequence"/>
</dbReference>
<name>A0A8H7CP72_9AGAR</name>
<accession>A0A8H7CP72</accession>
<dbReference type="PANTHER" id="PTHR45849">
    <property type="entry name" value="FACT COMPLEX SUBUNIT SSRP1"/>
    <property type="match status" value="1"/>
</dbReference>
<evidence type="ECO:0000313" key="6">
    <source>
        <dbReference type="Proteomes" id="UP000620124"/>
    </source>
</evidence>
<dbReference type="Gene3D" id="2.30.29.30">
    <property type="entry name" value="Pleckstrin-homology domain (PH domain)/Phosphotyrosine-binding domain (PTB)"/>
    <property type="match status" value="1"/>
</dbReference>
<dbReference type="SUPFAM" id="SSF50729">
    <property type="entry name" value="PH domain-like"/>
    <property type="match status" value="1"/>
</dbReference>
<dbReference type="EMBL" id="JACAZI010000014">
    <property type="protein sequence ID" value="KAF7345039.1"/>
    <property type="molecule type" value="Genomic_DNA"/>
</dbReference>
<gene>
    <name evidence="5" type="ORF">MVEN_01666700</name>
</gene>
<dbReference type="GO" id="GO:0042393">
    <property type="term" value="F:histone binding"/>
    <property type="evidence" value="ECO:0007669"/>
    <property type="project" value="TreeGrafter"/>
</dbReference>
<feature type="compositionally biased region" description="Basic and acidic residues" evidence="3">
    <location>
        <begin position="116"/>
        <end position="135"/>
    </location>
</feature>
<dbReference type="InterPro" id="IPR011993">
    <property type="entry name" value="PH-like_dom_sf"/>
</dbReference>